<proteinExistence type="predicted"/>
<evidence type="ECO:0000313" key="2">
    <source>
        <dbReference type="Proteomes" id="UP000199150"/>
    </source>
</evidence>
<sequence length="67" mass="7211">MSKEGMYVEPRAQGDFAVRKEGAKRASATAPTQAEAIARARELALGGEIHVARVRNSGDGPDKFRKV</sequence>
<name>A0A1G4PWU0_9CAUL</name>
<evidence type="ECO:0008006" key="3">
    <source>
        <dbReference type="Google" id="ProtNLM"/>
    </source>
</evidence>
<keyword evidence="2" id="KW-1185">Reference proteome</keyword>
<accession>A0A1G4PWU0</accession>
<dbReference type="AlphaFoldDB" id="A0A1G4PWU0"/>
<evidence type="ECO:0000313" key="1">
    <source>
        <dbReference type="EMBL" id="SCW36635.1"/>
    </source>
</evidence>
<reference evidence="2" key="1">
    <citation type="submission" date="2016-10" db="EMBL/GenBank/DDBJ databases">
        <authorList>
            <person name="Varghese N."/>
            <person name="Submissions S."/>
        </authorList>
    </citation>
    <scope>NUCLEOTIDE SEQUENCE [LARGE SCALE GENOMIC DNA]</scope>
    <source>
        <strain evidence="2">CGMCC 1.3431</strain>
    </source>
</reference>
<dbReference type="Proteomes" id="UP000199150">
    <property type="component" value="Unassembled WGS sequence"/>
</dbReference>
<dbReference type="InterPro" id="IPR018691">
    <property type="entry name" value="DUF2188"/>
</dbReference>
<dbReference type="EMBL" id="FMTS01000001">
    <property type="protein sequence ID" value="SCW36635.1"/>
    <property type="molecule type" value="Genomic_DNA"/>
</dbReference>
<organism evidence="1 2">
    <name type="scientific">Asticcacaulis taihuensis</name>
    <dbReference type="NCBI Taxonomy" id="260084"/>
    <lineage>
        <taxon>Bacteria</taxon>
        <taxon>Pseudomonadati</taxon>
        <taxon>Pseudomonadota</taxon>
        <taxon>Alphaproteobacteria</taxon>
        <taxon>Caulobacterales</taxon>
        <taxon>Caulobacteraceae</taxon>
        <taxon>Asticcacaulis</taxon>
    </lineage>
</organism>
<dbReference type="Pfam" id="PF09954">
    <property type="entry name" value="DUF2188"/>
    <property type="match status" value="1"/>
</dbReference>
<protein>
    <recommendedName>
        <fullName evidence="3">DUF2188 domain-containing protein</fullName>
    </recommendedName>
</protein>
<dbReference type="RefSeq" id="WP_090643738.1">
    <property type="nucleotide sequence ID" value="NZ_CBCRYE010000001.1"/>
</dbReference>
<gene>
    <name evidence="1" type="ORF">SAMN02927928_0722</name>
</gene>
<dbReference type="OrthoDB" id="122797at2"/>